<organism evidence="3">
    <name type="scientific">Oscillatoriales cyanobacterium SpSt-418</name>
    <dbReference type="NCBI Taxonomy" id="2282169"/>
    <lineage>
        <taxon>Bacteria</taxon>
        <taxon>Bacillati</taxon>
        <taxon>Cyanobacteriota</taxon>
        <taxon>Cyanophyceae</taxon>
        <taxon>Oscillatoriophycideae</taxon>
        <taxon>Oscillatoriales</taxon>
    </lineage>
</organism>
<evidence type="ECO:0000313" key="3">
    <source>
        <dbReference type="EMBL" id="HFN01210.1"/>
    </source>
</evidence>
<accession>A0A7C3KHD5</accession>
<evidence type="ECO:0000256" key="1">
    <source>
        <dbReference type="SAM" id="Coils"/>
    </source>
</evidence>
<protein>
    <submittedName>
        <fullName evidence="3">Uncharacterized protein</fullName>
    </submittedName>
</protein>
<sequence length="649" mass="71349">MATKTPTRPKQRQSTQKRSWQNLTDRRKLRHLENTLDKAITKALQEGGIESHEDFKASVESFSERSGKAPITVELCEGGGSDDEIRGYRFYLTSDPNQRTSGKYLIKNLEGVTDKDENYFTPSNIAEMFGFEEAAFGDLDTDLDDALDLDDDLDEEPDEALNTLLDGDLDDDLEDLRDEELAPVPTAKNQVKLSSKAQSKTQSKAQTQGKASQAHGRDFRYRDPIEEASRLSASAAVNGRETNGVNVAGLAGQLAALGIVVGQGLLENLAAQDDEERIERIVRELQRQNEQVDHLTSRLQEATTGRSTVTPSAEPEPVAGENPLADAAATVGNKVDTLGVKLDPTYKGQPLEIDREASISEQLDQIEAYLEGLSKRLDRLEVVVSRLEKQIAEQTNSAMVEPEVDTEESQVAAPVQAIAESKVLEQLMARRADPEQIACAESLVGFARAANADLDDADREGITISSNKTLQLEEQGNQVAIALNNNQGNTLFAGNRTDGQWAIAADHLSSDEKATIAKLPQSKQEYATKASAQALIATFQERLSDRFNGEAEPVFTWTDQGKAKYEFEVVTLPNGTQLLQGFDPNHKDEQVFDAMLVPGQSPDILHCSIPIREMESAINEQIPEQPDEKHLNRRSGKASAKPNREELQV</sequence>
<reference evidence="3" key="1">
    <citation type="journal article" date="2020" name="mSystems">
        <title>Genome- and Community-Level Interaction Insights into Carbon Utilization and Element Cycling Functions of Hydrothermarchaeota in Hydrothermal Sediment.</title>
        <authorList>
            <person name="Zhou Z."/>
            <person name="Liu Y."/>
            <person name="Xu W."/>
            <person name="Pan J."/>
            <person name="Luo Z.H."/>
            <person name="Li M."/>
        </authorList>
    </citation>
    <scope>NUCLEOTIDE SEQUENCE [LARGE SCALE GENOMIC DNA]</scope>
    <source>
        <strain evidence="3">SpSt-418</strain>
    </source>
</reference>
<feature type="region of interest" description="Disordered" evidence="2">
    <location>
        <begin position="1"/>
        <end position="28"/>
    </location>
</feature>
<evidence type="ECO:0000256" key="2">
    <source>
        <dbReference type="SAM" id="MobiDB-lite"/>
    </source>
</evidence>
<feature type="compositionally biased region" description="Low complexity" evidence="2">
    <location>
        <begin position="194"/>
        <end position="211"/>
    </location>
</feature>
<dbReference type="AlphaFoldDB" id="A0A7C3KHD5"/>
<keyword evidence="1" id="KW-0175">Coiled coil</keyword>
<proteinExistence type="predicted"/>
<dbReference type="EMBL" id="DSRU01000383">
    <property type="protein sequence ID" value="HFN01210.1"/>
    <property type="molecule type" value="Genomic_DNA"/>
</dbReference>
<feature type="coiled-coil region" evidence="1">
    <location>
        <begin position="363"/>
        <end position="397"/>
    </location>
</feature>
<feature type="region of interest" description="Disordered" evidence="2">
    <location>
        <begin position="180"/>
        <end position="222"/>
    </location>
</feature>
<gene>
    <name evidence="3" type="ORF">ENR64_26350</name>
</gene>
<feature type="region of interest" description="Disordered" evidence="2">
    <location>
        <begin position="293"/>
        <end position="320"/>
    </location>
</feature>
<feature type="region of interest" description="Disordered" evidence="2">
    <location>
        <begin position="622"/>
        <end position="649"/>
    </location>
</feature>
<name>A0A7C3KHD5_9CYAN</name>
<feature type="compositionally biased region" description="Polar residues" evidence="2">
    <location>
        <begin position="297"/>
        <end position="311"/>
    </location>
</feature>
<comment type="caution">
    <text evidence="3">The sequence shown here is derived from an EMBL/GenBank/DDBJ whole genome shotgun (WGS) entry which is preliminary data.</text>
</comment>
<feature type="compositionally biased region" description="Polar residues" evidence="2">
    <location>
        <begin position="1"/>
        <end position="23"/>
    </location>
</feature>